<dbReference type="HOGENOM" id="CLU_2649640_0_0_11"/>
<feature type="compositionally biased region" description="Basic and acidic residues" evidence="1">
    <location>
        <begin position="49"/>
        <end position="66"/>
    </location>
</feature>
<keyword evidence="3" id="KW-1185">Reference proteome</keyword>
<dbReference type="AlphaFoldDB" id="A0A066YKU2"/>
<accession>A0A066YKU2</accession>
<dbReference type="EMBL" id="JNBY01000172">
    <property type="protein sequence ID" value="KDN80549.1"/>
    <property type="molecule type" value="Genomic_DNA"/>
</dbReference>
<dbReference type="AntiFam" id="ANF00057">
    <property type="entry name" value="Translation of E. coli type CRISPR repeat"/>
</dbReference>
<proteinExistence type="predicted"/>
<sequence length="76" mass="8284">MSRRYDDAPGPRGLRQLPPLARGGGRRLRPHRDVRLTPARAGRRSSGRARTDRRAADPRSRGEEVSSRGPGGDVSG</sequence>
<evidence type="ECO:0000256" key="1">
    <source>
        <dbReference type="SAM" id="MobiDB-lite"/>
    </source>
</evidence>
<reference evidence="2 3" key="1">
    <citation type="submission" date="2014-05" db="EMBL/GenBank/DDBJ databases">
        <title>Draft Genome Sequence of Kitasatospora cheerisanensis KCTC 2395.</title>
        <authorList>
            <person name="Nam D.H."/>
        </authorList>
    </citation>
    <scope>NUCLEOTIDE SEQUENCE [LARGE SCALE GENOMIC DNA]</scope>
    <source>
        <strain evidence="2 3">KCTC 2395</strain>
    </source>
</reference>
<feature type="compositionally biased region" description="Low complexity" evidence="1">
    <location>
        <begin position="10"/>
        <end position="21"/>
    </location>
</feature>
<comment type="caution">
    <text evidence="2">The sequence shown here is derived from an EMBL/GenBank/DDBJ whole genome shotgun (WGS) entry which is preliminary data.</text>
</comment>
<evidence type="ECO:0000313" key="2">
    <source>
        <dbReference type="EMBL" id="KDN80549.1"/>
    </source>
</evidence>
<dbReference type="Proteomes" id="UP000027178">
    <property type="component" value="Unassembled WGS sequence"/>
</dbReference>
<feature type="region of interest" description="Disordered" evidence="1">
    <location>
        <begin position="1"/>
        <end position="76"/>
    </location>
</feature>
<evidence type="ECO:0000313" key="3">
    <source>
        <dbReference type="Proteomes" id="UP000027178"/>
    </source>
</evidence>
<gene>
    <name evidence="2" type="ORF">KCH_76960</name>
</gene>
<organism evidence="2 3">
    <name type="scientific">Kitasatospora cheerisanensis KCTC 2395</name>
    <dbReference type="NCBI Taxonomy" id="1348663"/>
    <lineage>
        <taxon>Bacteria</taxon>
        <taxon>Bacillati</taxon>
        <taxon>Actinomycetota</taxon>
        <taxon>Actinomycetes</taxon>
        <taxon>Kitasatosporales</taxon>
        <taxon>Streptomycetaceae</taxon>
        <taxon>Kitasatospora</taxon>
    </lineage>
</organism>
<name>A0A066YKU2_9ACTN</name>
<protein>
    <submittedName>
        <fullName evidence="2">Uncharacterized protein</fullName>
    </submittedName>
</protein>